<keyword evidence="3" id="KW-1185">Reference proteome</keyword>
<gene>
    <name evidence="2" type="ORF">BCR38DRAFT_124172</name>
</gene>
<evidence type="ECO:0000313" key="2">
    <source>
        <dbReference type="EMBL" id="ORY55444.1"/>
    </source>
</evidence>
<dbReference type="STRING" id="1141098.A0A1Y2D8E6"/>
<reference evidence="2 3" key="1">
    <citation type="submission" date="2016-07" db="EMBL/GenBank/DDBJ databases">
        <title>Pervasive Adenine N6-methylation of Active Genes in Fungi.</title>
        <authorList>
            <consortium name="DOE Joint Genome Institute"/>
            <person name="Mondo S.J."/>
            <person name="Dannebaum R.O."/>
            <person name="Kuo R.C."/>
            <person name="Labutti K."/>
            <person name="Haridas S."/>
            <person name="Kuo A."/>
            <person name="Salamov A."/>
            <person name="Ahrendt S.R."/>
            <person name="Lipzen A."/>
            <person name="Sullivan W."/>
            <person name="Andreopoulos W.B."/>
            <person name="Clum A."/>
            <person name="Lindquist E."/>
            <person name="Daum C."/>
            <person name="Ramamoorthy G.K."/>
            <person name="Gryganskyi A."/>
            <person name="Culley D."/>
            <person name="Magnuson J.K."/>
            <person name="James T.Y."/>
            <person name="O'Malley M.A."/>
            <person name="Stajich J.E."/>
            <person name="Spatafora J.W."/>
            <person name="Visel A."/>
            <person name="Grigoriev I.V."/>
        </authorList>
    </citation>
    <scope>NUCLEOTIDE SEQUENCE [LARGE SCALE GENOMIC DNA]</scope>
    <source>
        <strain evidence="2 3">CBS 129021</strain>
    </source>
</reference>
<sequence length="328" mass="35722">MIRNPIHATAGRGRPDLARVSSGIAASLRHFSIAQARCSDEQTQRPSAKQRVAAAASELLSMNDPRQPQQPRPLANMGGAQPPKAPPIISVASLRGGLRGGIQGRSDDRPGRRGRPSRQEEDEDRNRYKAYQAMEGEDPQLSAYYERIDCGVAESYQPSVNLLDDLAGYLPAVATSCTPLAHKGVVMGEARVLGGGHAFEATHWVHPTIAKDMYKDGYGAFFPTMEAKEQAKEVLKMDFKAPDETTRKAILEKALLGKYEGPTFAEKNNPVGVLRSYVRRDGTWNARAEKNIEEKVRSLLPARLLPPEEAAAAAARNSAQAKARTKSA</sequence>
<evidence type="ECO:0000313" key="3">
    <source>
        <dbReference type="Proteomes" id="UP000193689"/>
    </source>
</evidence>
<dbReference type="AlphaFoldDB" id="A0A1Y2D8E6"/>
<dbReference type="EMBL" id="MCFJ01000027">
    <property type="protein sequence ID" value="ORY55444.1"/>
    <property type="molecule type" value="Genomic_DNA"/>
</dbReference>
<organism evidence="2 3">
    <name type="scientific">Pseudomassariella vexata</name>
    <dbReference type="NCBI Taxonomy" id="1141098"/>
    <lineage>
        <taxon>Eukaryota</taxon>
        <taxon>Fungi</taxon>
        <taxon>Dikarya</taxon>
        <taxon>Ascomycota</taxon>
        <taxon>Pezizomycotina</taxon>
        <taxon>Sordariomycetes</taxon>
        <taxon>Xylariomycetidae</taxon>
        <taxon>Amphisphaeriales</taxon>
        <taxon>Pseudomassariaceae</taxon>
        <taxon>Pseudomassariella</taxon>
    </lineage>
</organism>
<dbReference type="GeneID" id="63769710"/>
<dbReference type="Proteomes" id="UP000193689">
    <property type="component" value="Unassembled WGS sequence"/>
</dbReference>
<feature type="region of interest" description="Disordered" evidence="1">
    <location>
        <begin position="59"/>
        <end position="126"/>
    </location>
</feature>
<name>A0A1Y2D8E6_9PEZI</name>
<dbReference type="InParanoid" id="A0A1Y2D8E6"/>
<dbReference type="RefSeq" id="XP_040709591.1">
    <property type="nucleotide sequence ID" value="XM_040853498.1"/>
</dbReference>
<comment type="caution">
    <text evidence="2">The sequence shown here is derived from an EMBL/GenBank/DDBJ whole genome shotgun (WGS) entry which is preliminary data.</text>
</comment>
<accession>A0A1Y2D8E6</accession>
<dbReference type="OrthoDB" id="5365739at2759"/>
<proteinExistence type="predicted"/>
<protein>
    <submittedName>
        <fullName evidence="2">Uncharacterized protein</fullName>
    </submittedName>
</protein>
<evidence type="ECO:0000256" key="1">
    <source>
        <dbReference type="SAM" id="MobiDB-lite"/>
    </source>
</evidence>